<evidence type="ECO:0000313" key="8">
    <source>
        <dbReference type="EMBL" id="CAA6803269.1"/>
    </source>
</evidence>
<keyword evidence="2" id="KW-0378">Hydrolase</keyword>
<dbReference type="AlphaFoldDB" id="A0A6S6SER0"/>
<dbReference type="PANTHER" id="PTHR45980">
    <property type="match status" value="1"/>
</dbReference>
<feature type="domain" description="Protease Do-like PDZ" evidence="7">
    <location>
        <begin position="370"/>
        <end position="496"/>
    </location>
</feature>
<organism evidence="8">
    <name type="scientific">uncultured Thiotrichaceae bacterium</name>
    <dbReference type="NCBI Taxonomy" id="298394"/>
    <lineage>
        <taxon>Bacteria</taxon>
        <taxon>Pseudomonadati</taxon>
        <taxon>Pseudomonadota</taxon>
        <taxon>Gammaproteobacteria</taxon>
        <taxon>Thiotrichales</taxon>
        <taxon>Thiotrichaceae</taxon>
        <taxon>environmental samples</taxon>
    </lineage>
</organism>
<evidence type="ECO:0000256" key="1">
    <source>
        <dbReference type="ARBA" id="ARBA00022670"/>
    </source>
</evidence>
<feature type="region of interest" description="Disordered" evidence="4">
    <location>
        <begin position="491"/>
        <end position="512"/>
    </location>
</feature>
<feature type="signal peptide" evidence="5">
    <location>
        <begin position="1"/>
        <end position="25"/>
    </location>
</feature>
<feature type="domain" description="PDZ" evidence="6">
    <location>
        <begin position="279"/>
        <end position="361"/>
    </location>
</feature>
<dbReference type="SUPFAM" id="SSF50494">
    <property type="entry name" value="Trypsin-like serine proteases"/>
    <property type="match status" value="1"/>
</dbReference>
<evidence type="ECO:0000256" key="3">
    <source>
        <dbReference type="ARBA" id="ARBA00022825"/>
    </source>
</evidence>
<feature type="chain" id="PRO_5028385882" evidence="5">
    <location>
        <begin position="26"/>
        <end position="512"/>
    </location>
</feature>
<dbReference type="Pfam" id="PF13365">
    <property type="entry name" value="Trypsin_2"/>
    <property type="match status" value="1"/>
</dbReference>
<dbReference type="InterPro" id="IPR043504">
    <property type="entry name" value="Peptidase_S1_PA_chymotrypsin"/>
</dbReference>
<protein>
    <submittedName>
        <fullName evidence="8">Serine protease, S1-C subfamily, contains C-terminal PDZ domain</fullName>
    </submittedName>
</protein>
<sequence length="512" mass="57027">MFNKTILLAVTITLPFFFSGQAVLADTSESLEKSTMEKVIDEVIESEIEEESEDQIAKSVVKIYATAETYSNYTPWNSNTESRIGTGFVIDGNRILTNAHVVADHTFIELQRDGKPDRYEARLIAVSHEADLALLAVKDESFFDSKAFIPIGDLPRVHQEISVYGFPTGGDSLSVTKGIISRIEYLEYAHSSLSFQSIQIDAAINPGNSGGPALADGKAIGVAMQVAANGEENIGYMIPPSVIKHFLDDVEDGTYDGFPEFSAVTEKLLNPALRKKYKLSKKQTGVMVTRVCANTSIEKVLDSGDIITHIDGQQIENNGTIIFQPGKYIDFEYLVDQYQVGDEVALDIIREGEAKSVKVKLDKAGESFYSYDKKPRYFVYGGFVFTPSRIPDYCVSRKDYDKEDNKGQRENVLITKVLASSSNVGFHDLVMRVETVNGKTYTDFSEFYELVKDSDTPFVTFENDVGYQVVIDSEIAQREHTELLKRYHMEAGQSADLDGPEEHLAKNKALEE</sequence>
<dbReference type="PANTHER" id="PTHR45980:SF9">
    <property type="entry name" value="PROTEASE DO-LIKE 10, MITOCHONDRIAL-RELATED"/>
    <property type="match status" value="1"/>
</dbReference>
<keyword evidence="3" id="KW-0720">Serine protease</keyword>
<dbReference type="GO" id="GO:0006508">
    <property type="term" value="P:proteolysis"/>
    <property type="evidence" value="ECO:0007669"/>
    <property type="project" value="UniProtKB-KW"/>
</dbReference>
<dbReference type="InterPro" id="IPR041517">
    <property type="entry name" value="DEGP_PDZ"/>
</dbReference>
<dbReference type="Gene3D" id="2.40.10.10">
    <property type="entry name" value="Trypsin-like serine proteases"/>
    <property type="match status" value="2"/>
</dbReference>
<feature type="compositionally biased region" description="Basic and acidic residues" evidence="4">
    <location>
        <begin position="500"/>
        <end position="512"/>
    </location>
</feature>
<gene>
    <name evidence="8" type="ORF">HELGO_WM29556</name>
</gene>
<dbReference type="Pfam" id="PF13180">
    <property type="entry name" value="PDZ_2"/>
    <property type="match status" value="1"/>
</dbReference>
<dbReference type="InterPro" id="IPR009003">
    <property type="entry name" value="Peptidase_S1_PA"/>
</dbReference>
<dbReference type="Pfam" id="PF17815">
    <property type="entry name" value="PDZ_3"/>
    <property type="match status" value="1"/>
</dbReference>
<proteinExistence type="predicted"/>
<dbReference type="InterPro" id="IPR001478">
    <property type="entry name" value="PDZ"/>
</dbReference>
<dbReference type="Gene3D" id="3.20.190.20">
    <property type="match status" value="1"/>
</dbReference>
<dbReference type="InterPro" id="IPR046449">
    <property type="entry name" value="DEGP_PDZ_sf"/>
</dbReference>
<evidence type="ECO:0000259" key="6">
    <source>
        <dbReference type="Pfam" id="PF13180"/>
    </source>
</evidence>
<dbReference type="SUPFAM" id="SSF50156">
    <property type="entry name" value="PDZ domain-like"/>
    <property type="match status" value="1"/>
</dbReference>
<evidence type="ECO:0000256" key="2">
    <source>
        <dbReference type="ARBA" id="ARBA00022801"/>
    </source>
</evidence>
<accession>A0A6S6SER0</accession>
<evidence type="ECO:0000256" key="5">
    <source>
        <dbReference type="SAM" id="SignalP"/>
    </source>
</evidence>
<keyword evidence="5" id="KW-0732">Signal</keyword>
<evidence type="ECO:0000256" key="4">
    <source>
        <dbReference type="SAM" id="MobiDB-lite"/>
    </source>
</evidence>
<reference evidence="8" key="1">
    <citation type="submission" date="2020-01" db="EMBL/GenBank/DDBJ databases">
        <authorList>
            <person name="Meier V. D."/>
            <person name="Meier V D."/>
        </authorList>
    </citation>
    <scope>NUCLEOTIDE SEQUENCE</scope>
    <source>
        <strain evidence="8">HLG_WM_MAG_09</strain>
    </source>
</reference>
<name>A0A6S6SER0_9GAMM</name>
<dbReference type="Gene3D" id="2.30.42.10">
    <property type="match status" value="1"/>
</dbReference>
<dbReference type="PRINTS" id="PR00834">
    <property type="entry name" value="PROTEASES2C"/>
</dbReference>
<keyword evidence="1 8" id="KW-0645">Protease</keyword>
<evidence type="ECO:0000259" key="7">
    <source>
        <dbReference type="Pfam" id="PF17815"/>
    </source>
</evidence>
<dbReference type="InterPro" id="IPR001940">
    <property type="entry name" value="Peptidase_S1C"/>
</dbReference>
<dbReference type="InterPro" id="IPR036034">
    <property type="entry name" value="PDZ_sf"/>
</dbReference>
<dbReference type="EMBL" id="CACVAT010000052">
    <property type="protein sequence ID" value="CAA6803269.1"/>
    <property type="molecule type" value="Genomic_DNA"/>
</dbReference>
<dbReference type="GO" id="GO:0004252">
    <property type="term" value="F:serine-type endopeptidase activity"/>
    <property type="evidence" value="ECO:0007669"/>
    <property type="project" value="InterPro"/>
</dbReference>